<dbReference type="Proteomes" id="UP000679575">
    <property type="component" value="Chromosome"/>
</dbReference>
<dbReference type="EMBL" id="CP073587">
    <property type="protein sequence ID" value="QUN06284.1"/>
    <property type="molecule type" value="Genomic_DNA"/>
</dbReference>
<dbReference type="Pfam" id="PF01963">
    <property type="entry name" value="TraB_PrgY_gumN"/>
    <property type="match status" value="1"/>
</dbReference>
<dbReference type="PANTHER" id="PTHR40590:SF1">
    <property type="entry name" value="CYTOPLASMIC PROTEIN"/>
    <property type="match status" value="1"/>
</dbReference>
<dbReference type="RefSeq" id="WP_212595299.1">
    <property type="nucleotide sequence ID" value="NZ_CP073587.1"/>
</dbReference>
<accession>A0ABX7YUE4</accession>
<dbReference type="PANTHER" id="PTHR40590">
    <property type="entry name" value="CYTOPLASMIC PROTEIN-RELATED"/>
    <property type="match status" value="1"/>
</dbReference>
<name>A0ABX7YUE4_9GAMM</name>
<gene>
    <name evidence="1" type="ORF">KDN34_02100</name>
</gene>
<dbReference type="InterPro" id="IPR047111">
    <property type="entry name" value="YbaP-like"/>
</dbReference>
<reference evidence="1 2" key="1">
    <citation type="submission" date="2021-04" db="EMBL/GenBank/DDBJ databases">
        <title>Novel species identification of genus Shewanella.</title>
        <authorList>
            <person name="Liu G."/>
        </authorList>
    </citation>
    <scope>NUCLEOTIDE SEQUENCE [LARGE SCALE GENOMIC DNA]</scope>
    <source>
        <strain evidence="1 2">FJAT-54481</strain>
    </source>
</reference>
<evidence type="ECO:0000313" key="2">
    <source>
        <dbReference type="Proteomes" id="UP000679575"/>
    </source>
</evidence>
<protein>
    <submittedName>
        <fullName evidence="1">TraB/GumN family protein</fullName>
    </submittedName>
</protein>
<keyword evidence="2" id="KW-1185">Reference proteome</keyword>
<evidence type="ECO:0000313" key="1">
    <source>
        <dbReference type="EMBL" id="QUN06284.1"/>
    </source>
</evidence>
<proteinExistence type="predicted"/>
<dbReference type="InterPro" id="IPR002816">
    <property type="entry name" value="TraB/PrgY/GumN_fam"/>
</dbReference>
<organism evidence="1 2">
    <name type="scientific">Shewanella yunxiaonensis</name>
    <dbReference type="NCBI Taxonomy" id="2829809"/>
    <lineage>
        <taxon>Bacteria</taxon>
        <taxon>Pseudomonadati</taxon>
        <taxon>Pseudomonadota</taxon>
        <taxon>Gammaproteobacteria</taxon>
        <taxon>Alteromonadales</taxon>
        <taxon>Shewanellaceae</taxon>
        <taxon>Shewanella</taxon>
    </lineage>
</organism>
<dbReference type="CDD" id="cd14789">
    <property type="entry name" value="Tiki"/>
    <property type="match status" value="1"/>
</dbReference>
<sequence length="292" mass="32893">MVSTSRWIGLLWGFALFLNTAYAAAPPLTPLFYQVELQGKTAWILGSFHVGKANFYPLPPPIMRAFQQSSALVLEADVRDPKISQWVAQYGMQPAEADAPTRKLLDAYCQPLGICQQLAQFSPWLQSIQISMLRFTQMGLSPQFGVEQQLLTLNGARPLLELESTRSQLAMLSSFDMDIQWAMVRDSIEAPDTDIQALVDAWRRGDEATIAKLMRQQLETEGGYQMLDKMLWQRNRQMAERLQQLLAQQSQPLFVAVGSGHLAGDRSLLQYLRQAGANIRNCWQQPCDISAN</sequence>